<feature type="domain" description="Acyl-CoA dehydrogenase/oxidase N-terminal" evidence="9">
    <location>
        <begin position="16"/>
        <end position="130"/>
    </location>
</feature>
<accession>A0A368DTI1</accession>
<reference evidence="10 11" key="1">
    <citation type="journal article" date="2018" name="Microbiome">
        <title>Fine metagenomic profile of the Mediterranean stratified and mixed water columns revealed by assembly and recruitment.</title>
        <authorList>
            <person name="Haro-Moreno J.M."/>
            <person name="Lopez-Perez M."/>
            <person name="De La Torre J.R."/>
            <person name="Picazo A."/>
            <person name="Camacho A."/>
            <person name="Rodriguez-Valera F."/>
        </authorList>
    </citation>
    <scope>NUCLEOTIDE SEQUENCE [LARGE SCALE GENOMIC DNA]</scope>
    <source>
        <strain evidence="10">MED-G55</strain>
    </source>
</reference>
<keyword evidence="3 6" id="KW-0285">Flavoprotein</keyword>
<evidence type="ECO:0000256" key="1">
    <source>
        <dbReference type="ARBA" id="ARBA00001974"/>
    </source>
</evidence>
<dbReference type="Pfam" id="PF02770">
    <property type="entry name" value="Acyl-CoA_dh_M"/>
    <property type="match status" value="1"/>
</dbReference>
<dbReference type="EMBL" id="QOQF01000042">
    <property type="protein sequence ID" value="RCL74964.1"/>
    <property type="molecule type" value="Genomic_DNA"/>
</dbReference>
<proteinExistence type="inferred from homology"/>
<keyword evidence="5 6" id="KW-0560">Oxidoreductase</keyword>
<comment type="similarity">
    <text evidence="2 6">Belongs to the acyl-CoA dehydrogenase family.</text>
</comment>
<comment type="cofactor">
    <cofactor evidence="1 6">
        <name>FAD</name>
        <dbReference type="ChEBI" id="CHEBI:57692"/>
    </cofactor>
</comment>
<dbReference type="InterPro" id="IPR046373">
    <property type="entry name" value="Acyl-CoA_Oxase/DH_mid-dom_sf"/>
</dbReference>
<dbReference type="InterPro" id="IPR006091">
    <property type="entry name" value="Acyl-CoA_Oxase/DH_mid-dom"/>
</dbReference>
<dbReference type="SUPFAM" id="SSF56645">
    <property type="entry name" value="Acyl-CoA dehydrogenase NM domain-like"/>
    <property type="match status" value="1"/>
</dbReference>
<dbReference type="PANTHER" id="PTHR43884:SF20">
    <property type="entry name" value="ACYL-COA DEHYDROGENASE FADE28"/>
    <property type="match status" value="1"/>
</dbReference>
<comment type="caution">
    <text evidence="10">The sequence shown here is derived from an EMBL/GenBank/DDBJ whole genome shotgun (WGS) entry which is preliminary data.</text>
</comment>
<organism evidence="10 11">
    <name type="scientific">PS1 clade bacterium</name>
    <dbReference type="NCBI Taxonomy" id="2175152"/>
    <lineage>
        <taxon>Bacteria</taxon>
        <taxon>Pseudomonadati</taxon>
        <taxon>Pseudomonadota</taxon>
        <taxon>Alphaproteobacteria</taxon>
        <taxon>PS1 clade</taxon>
    </lineage>
</organism>
<dbReference type="Gene3D" id="1.10.540.10">
    <property type="entry name" value="Acyl-CoA dehydrogenase/oxidase, N-terminal domain"/>
    <property type="match status" value="1"/>
</dbReference>
<dbReference type="Gene3D" id="2.40.110.10">
    <property type="entry name" value="Butyryl-CoA Dehydrogenase, subunit A, domain 2"/>
    <property type="match status" value="1"/>
</dbReference>
<feature type="domain" description="Acyl-CoA dehydrogenase/oxidase C-terminal" evidence="7">
    <location>
        <begin position="239"/>
        <end position="382"/>
    </location>
</feature>
<dbReference type="Gene3D" id="1.20.140.10">
    <property type="entry name" value="Butyryl-CoA Dehydrogenase, subunit A, domain 3"/>
    <property type="match status" value="1"/>
</dbReference>
<gene>
    <name evidence="10" type="ORF">DBW69_06835</name>
</gene>
<dbReference type="Pfam" id="PF00441">
    <property type="entry name" value="Acyl-CoA_dh_1"/>
    <property type="match status" value="1"/>
</dbReference>
<evidence type="ECO:0000313" key="11">
    <source>
        <dbReference type="Proteomes" id="UP000252132"/>
    </source>
</evidence>
<evidence type="ECO:0000259" key="8">
    <source>
        <dbReference type="Pfam" id="PF02770"/>
    </source>
</evidence>
<dbReference type="Proteomes" id="UP000252132">
    <property type="component" value="Unassembled WGS sequence"/>
</dbReference>
<dbReference type="InterPro" id="IPR009100">
    <property type="entry name" value="AcylCoA_DH/oxidase_NM_dom_sf"/>
</dbReference>
<evidence type="ECO:0000256" key="6">
    <source>
        <dbReference type="RuleBase" id="RU362125"/>
    </source>
</evidence>
<dbReference type="GO" id="GO:0003995">
    <property type="term" value="F:acyl-CoA dehydrogenase activity"/>
    <property type="evidence" value="ECO:0007669"/>
    <property type="project" value="TreeGrafter"/>
</dbReference>
<dbReference type="InterPro" id="IPR013786">
    <property type="entry name" value="AcylCoA_DH/ox_N"/>
</dbReference>
<feature type="domain" description="Acyl-CoA oxidase/dehydrogenase middle" evidence="8">
    <location>
        <begin position="142"/>
        <end position="222"/>
    </location>
</feature>
<dbReference type="GO" id="GO:0050660">
    <property type="term" value="F:flavin adenine dinucleotide binding"/>
    <property type="evidence" value="ECO:0007669"/>
    <property type="project" value="InterPro"/>
</dbReference>
<protein>
    <submittedName>
        <fullName evidence="10">Acyl-CoA dehydrogenase</fullName>
    </submittedName>
</protein>
<evidence type="ECO:0000313" key="10">
    <source>
        <dbReference type="EMBL" id="RCL74964.1"/>
    </source>
</evidence>
<evidence type="ECO:0000256" key="3">
    <source>
        <dbReference type="ARBA" id="ARBA00022630"/>
    </source>
</evidence>
<dbReference type="InterPro" id="IPR009075">
    <property type="entry name" value="AcylCo_DH/oxidase_C"/>
</dbReference>
<dbReference type="Pfam" id="PF02771">
    <property type="entry name" value="Acyl-CoA_dh_N"/>
    <property type="match status" value="1"/>
</dbReference>
<evidence type="ECO:0000256" key="4">
    <source>
        <dbReference type="ARBA" id="ARBA00022827"/>
    </source>
</evidence>
<name>A0A368DTI1_9PROT</name>
<dbReference type="AlphaFoldDB" id="A0A368DTI1"/>
<dbReference type="PANTHER" id="PTHR43884">
    <property type="entry name" value="ACYL-COA DEHYDROGENASE"/>
    <property type="match status" value="1"/>
</dbReference>
<dbReference type="CDD" id="cd00567">
    <property type="entry name" value="ACAD"/>
    <property type="match status" value="1"/>
</dbReference>
<dbReference type="InterPro" id="IPR037069">
    <property type="entry name" value="AcylCoA_DH/ox_N_sf"/>
</dbReference>
<evidence type="ECO:0000256" key="5">
    <source>
        <dbReference type="ARBA" id="ARBA00023002"/>
    </source>
</evidence>
<evidence type="ECO:0000259" key="7">
    <source>
        <dbReference type="Pfam" id="PF00441"/>
    </source>
</evidence>
<keyword evidence="4 6" id="KW-0274">FAD</keyword>
<evidence type="ECO:0000256" key="2">
    <source>
        <dbReference type="ARBA" id="ARBA00009347"/>
    </source>
</evidence>
<dbReference type="SUPFAM" id="SSF47203">
    <property type="entry name" value="Acyl-CoA dehydrogenase C-terminal domain-like"/>
    <property type="match status" value="1"/>
</dbReference>
<dbReference type="InterPro" id="IPR036250">
    <property type="entry name" value="AcylCo_DH-like_C"/>
</dbReference>
<sequence length="389" mass="42011">MTTENMEQPKTDFILSEEQTMLRDTAKQFFSEQVPISNLRKLRDEESADGIDRDVWKQASELGLAGILIPEAYGGTDFGITGMGLVMEEAGRTLAATPLFSSSILSTLVLLEAASEDLKQAILPAIAAGEMIVAVALEESGHHNPAAISLSAEKKDGGLVLNGRKTFVLDGHIADKLIIVARSKGQKGDTNGLSLCLVDANSDGLKVSRSKMVDSRNSSEVTCENLTVSADMIIGTIDDGAAPLESALDQARILLSAEILGGVNEVFERTLEYLKERKQFGVPIGSFQALRHRASAIFSEIEICKAVVTFALSQSDKKSNQIARLASLTKARLGEASTLVSNEGLQMHGGIGMTDDVDVGLFMKRARVQLQLLGDPRFHRERYARLNGY</sequence>
<evidence type="ECO:0000259" key="9">
    <source>
        <dbReference type="Pfam" id="PF02771"/>
    </source>
</evidence>